<proteinExistence type="predicted"/>
<dbReference type="PANTHER" id="PTHR46943">
    <property type="entry name" value="PENTRAXIN-RELATED PROTEIN PTX3"/>
    <property type="match status" value="1"/>
</dbReference>
<dbReference type="InterPro" id="IPR013320">
    <property type="entry name" value="ConA-like_dom_sf"/>
</dbReference>
<feature type="domain" description="LamG-like jellyroll fold" evidence="4">
    <location>
        <begin position="531"/>
        <end position="681"/>
    </location>
</feature>
<dbReference type="SMART" id="SM00560">
    <property type="entry name" value="LamGL"/>
    <property type="match status" value="2"/>
</dbReference>
<protein>
    <submittedName>
        <fullName evidence="5">LamG-like jellyroll fold domain-containing protein</fullName>
    </submittedName>
</protein>
<reference evidence="5 6" key="1">
    <citation type="submission" date="2023-08" db="EMBL/GenBank/DDBJ databases">
        <title>Phytohabitans sansha sp. nov., isolated from marine sediment.</title>
        <authorList>
            <person name="Zhao Y."/>
            <person name="Yi K."/>
        </authorList>
    </citation>
    <scope>NUCLEOTIDE SEQUENCE [LARGE SCALE GENOMIC DNA]</scope>
    <source>
        <strain evidence="5 6">ZYX-F-186</strain>
    </source>
</reference>
<sequence>MTPRFSAVFPDADAHESLTGTWEWLEVPASGTWGPSTPRLPAPPQTTVSANTRATSAEVSGLSHEKRYAFRARGTDPAPQSQTSPWSRWCVFTVDIEAPPVTVTTVTPPVGVGQPGTFRFDSPASDVVKFRYGWGEPGTSEVPATAGGTGKTATVTLVPPGIGLNLLFARAIDATGLRGPASSVDVVVSPPSVAVAVWLLEAYPGITEEDALADQGERSGFTPLTPYGLTWAPDVRLIGARTAGFGGAATSFASAGAPVVSTSQTFSVTAWARTPSLPCTGRQTVASIDGTYTSAFALTFDCATAKWGMRLADADRAGAATVDAWAPTPAKAGLWQHLIGSWDATAREVLLYVDGVRVAAATPAGGWLDTYGDGWDATGPFVLGRDRLDGADGGGFAGQIANVRVYDRLLLAGDLFGDPATSTVGVVLPTPVGRYTFETGGGTCYDDTIDPTYCMELALDLWARNLFLTRGTWVESESGASVLELDGTHWAEEGDPLHGVATVEYGVTKRNVAELGEPEQWVDAPVLRTDQSYTVSAWVRPDRVAGDDMTVLAQRGSDRSAFHLGVRNRTEGGVTRQHWTFTTAPADGPSAEPAATAVAPQPLTVDDTTTWTHLVGVYDATRGQIRLYVNGVLAATADQSYAWQASGPLVVGAAGSGAAAGELWFGGVDDVYAFRGAMTDAQVAELHDQQD</sequence>
<name>A0ABU0Z9N1_9ACTN</name>
<feature type="region of interest" description="Disordered" evidence="3">
    <location>
        <begin position="33"/>
        <end position="56"/>
    </location>
</feature>
<evidence type="ECO:0000313" key="6">
    <source>
        <dbReference type="Proteomes" id="UP001230908"/>
    </source>
</evidence>
<dbReference type="InterPro" id="IPR042837">
    <property type="entry name" value="PTX3"/>
</dbReference>
<keyword evidence="6" id="KW-1185">Reference proteome</keyword>
<evidence type="ECO:0000256" key="3">
    <source>
        <dbReference type="SAM" id="MobiDB-lite"/>
    </source>
</evidence>
<dbReference type="EMBL" id="JAVHUY010000001">
    <property type="protein sequence ID" value="MDQ7903111.1"/>
    <property type="molecule type" value="Genomic_DNA"/>
</dbReference>
<organism evidence="5 6">
    <name type="scientific">Phytohabitans maris</name>
    <dbReference type="NCBI Taxonomy" id="3071409"/>
    <lineage>
        <taxon>Bacteria</taxon>
        <taxon>Bacillati</taxon>
        <taxon>Actinomycetota</taxon>
        <taxon>Actinomycetes</taxon>
        <taxon>Micromonosporales</taxon>
        <taxon>Micromonosporaceae</taxon>
    </lineage>
</organism>
<dbReference type="Gene3D" id="2.60.120.200">
    <property type="match status" value="2"/>
</dbReference>
<evidence type="ECO:0000259" key="4">
    <source>
        <dbReference type="SMART" id="SM00560"/>
    </source>
</evidence>
<accession>A0ABU0Z9N1</accession>
<feature type="compositionally biased region" description="Polar residues" evidence="3">
    <location>
        <begin position="45"/>
        <end position="56"/>
    </location>
</feature>
<evidence type="ECO:0000256" key="1">
    <source>
        <dbReference type="ARBA" id="ARBA00022729"/>
    </source>
</evidence>
<feature type="domain" description="LamG-like jellyroll fold" evidence="4">
    <location>
        <begin position="264"/>
        <end position="413"/>
    </location>
</feature>
<dbReference type="Pfam" id="PF13385">
    <property type="entry name" value="Laminin_G_3"/>
    <property type="match status" value="2"/>
</dbReference>
<comment type="caution">
    <text evidence="5">The sequence shown here is derived from an EMBL/GenBank/DDBJ whole genome shotgun (WGS) entry which is preliminary data.</text>
</comment>
<keyword evidence="1" id="KW-0732">Signal</keyword>
<evidence type="ECO:0000256" key="2">
    <source>
        <dbReference type="ARBA" id="ARBA00023157"/>
    </source>
</evidence>
<gene>
    <name evidence="5" type="ORF">RB614_01080</name>
</gene>
<dbReference type="PANTHER" id="PTHR46943:SF1">
    <property type="entry name" value="PENTRAXIN-RELATED PROTEIN PTX3"/>
    <property type="match status" value="1"/>
</dbReference>
<dbReference type="InterPro" id="IPR006558">
    <property type="entry name" value="LamG-like"/>
</dbReference>
<dbReference type="SUPFAM" id="SSF49899">
    <property type="entry name" value="Concanavalin A-like lectins/glucanases"/>
    <property type="match status" value="2"/>
</dbReference>
<keyword evidence="2" id="KW-1015">Disulfide bond</keyword>
<evidence type="ECO:0000313" key="5">
    <source>
        <dbReference type="EMBL" id="MDQ7903111.1"/>
    </source>
</evidence>
<dbReference type="Proteomes" id="UP001230908">
    <property type="component" value="Unassembled WGS sequence"/>
</dbReference>
<dbReference type="RefSeq" id="WP_308710382.1">
    <property type="nucleotide sequence ID" value="NZ_JAVHUY010000001.1"/>
</dbReference>